<reference evidence="1" key="2">
    <citation type="journal article" date="2015" name="Data Brief">
        <title>Shoot transcriptome of the giant reed, Arundo donax.</title>
        <authorList>
            <person name="Barrero R.A."/>
            <person name="Guerrero F.D."/>
            <person name="Moolhuijzen P."/>
            <person name="Goolsby J.A."/>
            <person name="Tidwell J."/>
            <person name="Bellgard S.E."/>
            <person name="Bellgard M.I."/>
        </authorList>
    </citation>
    <scope>NUCLEOTIDE SEQUENCE</scope>
    <source>
        <tissue evidence="1">Shoot tissue taken approximately 20 cm above the soil surface</tissue>
    </source>
</reference>
<sequence length="59" mass="6987">MDEGTAAEFVFLRMTHLVRHYCPSHTKNAFLYINTIIIVFFITECKYKINTEDNKVVIF</sequence>
<accession>A0A0A9F0Y0</accession>
<proteinExistence type="predicted"/>
<organism evidence="1">
    <name type="scientific">Arundo donax</name>
    <name type="common">Giant reed</name>
    <name type="synonym">Donax arundinaceus</name>
    <dbReference type="NCBI Taxonomy" id="35708"/>
    <lineage>
        <taxon>Eukaryota</taxon>
        <taxon>Viridiplantae</taxon>
        <taxon>Streptophyta</taxon>
        <taxon>Embryophyta</taxon>
        <taxon>Tracheophyta</taxon>
        <taxon>Spermatophyta</taxon>
        <taxon>Magnoliopsida</taxon>
        <taxon>Liliopsida</taxon>
        <taxon>Poales</taxon>
        <taxon>Poaceae</taxon>
        <taxon>PACMAD clade</taxon>
        <taxon>Arundinoideae</taxon>
        <taxon>Arundineae</taxon>
        <taxon>Arundo</taxon>
    </lineage>
</organism>
<evidence type="ECO:0000313" key="1">
    <source>
        <dbReference type="EMBL" id="JAE06645.1"/>
    </source>
</evidence>
<reference evidence="1" key="1">
    <citation type="submission" date="2014-09" db="EMBL/GenBank/DDBJ databases">
        <authorList>
            <person name="Magalhaes I.L.F."/>
            <person name="Oliveira U."/>
            <person name="Santos F.R."/>
            <person name="Vidigal T.H.D.A."/>
            <person name="Brescovit A.D."/>
            <person name="Santos A.J."/>
        </authorList>
    </citation>
    <scope>NUCLEOTIDE SEQUENCE</scope>
    <source>
        <tissue evidence="1">Shoot tissue taken approximately 20 cm above the soil surface</tissue>
    </source>
</reference>
<protein>
    <submittedName>
        <fullName evidence="1">Uncharacterized protein</fullName>
    </submittedName>
</protein>
<dbReference type="AlphaFoldDB" id="A0A0A9F0Y0"/>
<name>A0A0A9F0Y0_ARUDO</name>
<dbReference type="EMBL" id="GBRH01191251">
    <property type="protein sequence ID" value="JAE06645.1"/>
    <property type="molecule type" value="Transcribed_RNA"/>
</dbReference>